<evidence type="ECO:0000256" key="2">
    <source>
        <dbReference type="ARBA" id="ARBA00022692"/>
    </source>
</evidence>
<dbReference type="STRING" id="1121937.GCA_000423125_00091"/>
<keyword evidence="4 5" id="KW-0472">Membrane</keyword>
<name>A0A3C1KKQ5_9GAMM</name>
<feature type="transmembrane region" description="Helical" evidence="5">
    <location>
        <begin position="66"/>
        <end position="89"/>
    </location>
</feature>
<dbReference type="InterPro" id="IPR023352">
    <property type="entry name" value="MAPEG-like_dom_sf"/>
</dbReference>
<dbReference type="Gene3D" id="1.20.120.550">
    <property type="entry name" value="Membrane associated eicosanoid/glutathione metabolism-like domain"/>
    <property type="match status" value="1"/>
</dbReference>
<comment type="subcellular location">
    <subcellularLocation>
        <location evidence="1">Membrane</location>
    </subcellularLocation>
</comment>
<proteinExistence type="predicted"/>
<dbReference type="EMBL" id="DMND01000067">
    <property type="protein sequence ID" value="HAN26944.1"/>
    <property type="molecule type" value="Genomic_DNA"/>
</dbReference>
<evidence type="ECO:0000256" key="3">
    <source>
        <dbReference type="ARBA" id="ARBA00022989"/>
    </source>
</evidence>
<dbReference type="PANTHER" id="PTHR35371">
    <property type="entry name" value="INNER MEMBRANE PROTEIN"/>
    <property type="match status" value="1"/>
</dbReference>
<feature type="transmembrane region" description="Helical" evidence="5">
    <location>
        <begin position="109"/>
        <end position="129"/>
    </location>
</feature>
<evidence type="ECO:0000256" key="5">
    <source>
        <dbReference type="SAM" id="Phobius"/>
    </source>
</evidence>
<gene>
    <name evidence="6" type="ORF">DCP75_04345</name>
</gene>
<comment type="caution">
    <text evidence="6">The sequence shown here is derived from an EMBL/GenBank/DDBJ whole genome shotgun (WGS) entry which is preliminary data.</text>
</comment>
<evidence type="ECO:0000313" key="6">
    <source>
        <dbReference type="EMBL" id="HAN26944.1"/>
    </source>
</evidence>
<dbReference type="Proteomes" id="UP000259273">
    <property type="component" value="Unassembled WGS sequence"/>
</dbReference>
<feature type="transmembrane region" description="Helical" evidence="5">
    <location>
        <begin position="6"/>
        <end position="25"/>
    </location>
</feature>
<keyword evidence="3 5" id="KW-1133">Transmembrane helix</keyword>
<dbReference type="GO" id="GO:0016020">
    <property type="term" value="C:membrane"/>
    <property type="evidence" value="ECO:0007669"/>
    <property type="project" value="UniProtKB-SubCell"/>
</dbReference>
<dbReference type="InterPro" id="IPR001129">
    <property type="entry name" value="Membr-assoc_MAPEG"/>
</dbReference>
<evidence type="ECO:0000256" key="4">
    <source>
        <dbReference type="ARBA" id="ARBA00023136"/>
    </source>
</evidence>
<dbReference type="SUPFAM" id="SSF161084">
    <property type="entry name" value="MAPEG domain-like"/>
    <property type="match status" value="1"/>
</dbReference>
<dbReference type="PANTHER" id="PTHR35371:SF1">
    <property type="entry name" value="BLR7753 PROTEIN"/>
    <property type="match status" value="1"/>
</dbReference>
<evidence type="ECO:0000256" key="1">
    <source>
        <dbReference type="ARBA" id="ARBA00004370"/>
    </source>
</evidence>
<reference evidence="6 7" key="1">
    <citation type="journal article" date="2018" name="Nat. Biotechnol.">
        <title>A standardized bacterial taxonomy based on genome phylogeny substantially revises the tree of life.</title>
        <authorList>
            <person name="Parks D.H."/>
            <person name="Chuvochina M."/>
            <person name="Waite D.W."/>
            <person name="Rinke C."/>
            <person name="Skarshewski A."/>
            <person name="Chaumeil P.A."/>
            <person name="Hugenholtz P."/>
        </authorList>
    </citation>
    <scope>NUCLEOTIDE SEQUENCE [LARGE SCALE GENOMIC DNA]</scope>
    <source>
        <strain evidence="6">UBA9158</strain>
    </source>
</reference>
<accession>A0A3C1KKQ5</accession>
<dbReference type="Pfam" id="PF01124">
    <property type="entry name" value="MAPEG"/>
    <property type="match status" value="1"/>
</dbReference>
<organism evidence="6 7">
    <name type="scientific">Haliea salexigens</name>
    <dbReference type="NCBI Taxonomy" id="287487"/>
    <lineage>
        <taxon>Bacteria</taxon>
        <taxon>Pseudomonadati</taxon>
        <taxon>Pseudomonadota</taxon>
        <taxon>Gammaproteobacteria</taxon>
        <taxon>Cellvibrionales</taxon>
        <taxon>Halieaceae</taxon>
        <taxon>Haliea</taxon>
    </lineage>
</organism>
<protein>
    <recommendedName>
        <fullName evidence="8">MAPEG family protein</fullName>
    </recommendedName>
</protein>
<dbReference type="AlphaFoldDB" id="A0A3C1KKQ5"/>
<sequence length="130" mass="14052">MTTLLQLALYMTVLTFVAILLGAILRNREWTAEGLKAGLSNRDQLPTATALGGRAERAANNTKEGFLLFVPLVLVAHVSGHGAEALLGAQVFFWSRVVYLPVYLVGITYLRSAIWGVSVAGLAMMLFAML</sequence>
<keyword evidence="2 5" id="KW-0812">Transmembrane</keyword>
<evidence type="ECO:0008006" key="8">
    <source>
        <dbReference type="Google" id="ProtNLM"/>
    </source>
</evidence>
<evidence type="ECO:0000313" key="7">
    <source>
        <dbReference type="Proteomes" id="UP000259273"/>
    </source>
</evidence>